<sequence>MLHVHRFGPPDGPAVLMLHGLTGHGHRWATLAREYLPDLRILAPDLPGHGRSDWSPPWTLDDVAATVADTVTAETSRPVVVVGHSFGGAVGLYLAAHRPALVRALLLLDPAIGLTPARALRAATDAVTFPDYADVAEARAQKLVEAWGELPPELLDAELTEHLVSTRGGRVGWRICPPAIGAFYGELARPARLPVAGTPTVLVRAAKVRPPFADDAVVTQLADHLDTWFRFVEYDCDHMVSFARPADVAGLVRELLDRSR</sequence>
<evidence type="ECO:0000313" key="2">
    <source>
        <dbReference type="EMBL" id="QXQ12861.1"/>
    </source>
</evidence>
<dbReference type="InterPro" id="IPR050266">
    <property type="entry name" value="AB_hydrolase_sf"/>
</dbReference>
<dbReference type="Proteomes" id="UP000887023">
    <property type="component" value="Chromosome"/>
</dbReference>
<protein>
    <submittedName>
        <fullName evidence="2">Alpha/beta fold hydrolase</fullName>
    </submittedName>
</protein>
<dbReference type="SUPFAM" id="SSF53474">
    <property type="entry name" value="alpha/beta-Hydrolases"/>
    <property type="match status" value="1"/>
</dbReference>
<dbReference type="InterPro" id="IPR000639">
    <property type="entry name" value="Epox_hydrolase-like"/>
</dbReference>
<dbReference type="EMBL" id="CP079105">
    <property type="protein sequence ID" value="QXQ12861.1"/>
    <property type="molecule type" value="Genomic_DNA"/>
</dbReference>
<dbReference type="RefSeq" id="WP_066467613.1">
    <property type="nucleotide sequence ID" value="NZ_CBCRUZ010000002.1"/>
</dbReference>
<accession>A0ABX8S6I6</accession>
<gene>
    <name evidence="2" type="ORF">KV203_13140</name>
</gene>
<reference evidence="2" key="1">
    <citation type="submission" date="2021-07" db="EMBL/GenBank/DDBJ databases">
        <title>Candidatus Kaistella beijingensis sp. nov. isolated from a municipal wastewater treatment plant is involved in sludge foaming.</title>
        <authorList>
            <person name="Song Y."/>
            <person name="Liu S.-J."/>
        </authorList>
    </citation>
    <scope>NUCLEOTIDE SEQUENCE</scope>
    <source>
        <strain evidence="2">DSM 43998</strain>
    </source>
</reference>
<dbReference type="PRINTS" id="PR00111">
    <property type="entry name" value="ABHYDROLASE"/>
</dbReference>
<keyword evidence="3" id="KW-1185">Reference proteome</keyword>
<dbReference type="Gene3D" id="3.40.50.1820">
    <property type="entry name" value="alpha/beta hydrolase"/>
    <property type="match status" value="1"/>
</dbReference>
<dbReference type="InterPro" id="IPR029058">
    <property type="entry name" value="AB_hydrolase_fold"/>
</dbReference>
<dbReference type="PANTHER" id="PTHR43798">
    <property type="entry name" value="MONOACYLGLYCEROL LIPASE"/>
    <property type="match status" value="1"/>
</dbReference>
<name>A0ABX8S6I6_9ACTN</name>
<dbReference type="GO" id="GO:0016787">
    <property type="term" value="F:hydrolase activity"/>
    <property type="evidence" value="ECO:0007669"/>
    <property type="project" value="UniProtKB-KW"/>
</dbReference>
<proteinExistence type="predicted"/>
<dbReference type="InterPro" id="IPR000073">
    <property type="entry name" value="AB_hydrolase_1"/>
</dbReference>
<evidence type="ECO:0000313" key="3">
    <source>
        <dbReference type="Proteomes" id="UP000887023"/>
    </source>
</evidence>
<dbReference type="PRINTS" id="PR00412">
    <property type="entry name" value="EPOXHYDRLASE"/>
</dbReference>
<keyword evidence="2" id="KW-0378">Hydrolase</keyword>
<organism evidence="2 3">
    <name type="scientific">Skermania pinensis</name>
    <dbReference type="NCBI Taxonomy" id="39122"/>
    <lineage>
        <taxon>Bacteria</taxon>
        <taxon>Bacillati</taxon>
        <taxon>Actinomycetota</taxon>
        <taxon>Actinomycetes</taxon>
        <taxon>Mycobacteriales</taxon>
        <taxon>Gordoniaceae</taxon>
        <taxon>Skermania</taxon>
    </lineage>
</organism>
<dbReference type="Pfam" id="PF12697">
    <property type="entry name" value="Abhydrolase_6"/>
    <property type="match status" value="1"/>
</dbReference>
<dbReference type="PANTHER" id="PTHR43798:SF33">
    <property type="entry name" value="HYDROLASE, PUTATIVE (AFU_ORTHOLOGUE AFUA_2G14860)-RELATED"/>
    <property type="match status" value="1"/>
</dbReference>
<evidence type="ECO:0000259" key="1">
    <source>
        <dbReference type="Pfam" id="PF12697"/>
    </source>
</evidence>
<feature type="domain" description="AB hydrolase-1" evidence="1">
    <location>
        <begin position="15"/>
        <end position="249"/>
    </location>
</feature>